<keyword evidence="1" id="KW-0472">Membrane</keyword>
<sequence length="106" mass="11574">MFPARFSSAWIPDTLRTLSIAQMSAAVIGYLMYLLLGPGYLTADTSMIIAIAVMIGAKAMHPPAVSSAMIFAFQYTKPNTLMLFISAVVLIVILIGLQRASHWLIR</sequence>
<feature type="transmembrane region" description="Helical" evidence="1">
    <location>
        <begin position="20"/>
        <end position="41"/>
    </location>
</feature>
<evidence type="ECO:0000256" key="1">
    <source>
        <dbReference type="SAM" id="Phobius"/>
    </source>
</evidence>
<comment type="caution">
    <text evidence="3">The sequence shown here is derived from an EMBL/GenBank/DDBJ whole genome shotgun (WGS) entry which is preliminary data.</text>
</comment>
<gene>
    <name evidence="3" type="ORF">OCK74_09145</name>
</gene>
<dbReference type="InterPro" id="IPR058581">
    <property type="entry name" value="TM_HPP"/>
</dbReference>
<keyword evidence="1" id="KW-0812">Transmembrane</keyword>
<dbReference type="Pfam" id="PF04982">
    <property type="entry name" value="TM_HPP"/>
    <property type="match status" value="1"/>
</dbReference>
<proteinExistence type="predicted"/>
<evidence type="ECO:0000259" key="2">
    <source>
        <dbReference type="Pfam" id="PF04982"/>
    </source>
</evidence>
<reference evidence="3" key="1">
    <citation type="submission" date="2022-09" db="EMBL/GenBank/DDBJ databases">
        <authorList>
            <person name="Yuan C."/>
            <person name="Ke Z."/>
        </authorList>
    </citation>
    <scope>NUCLEOTIDE SEQUENCE</scope>
    <source>
        <strain evidence="3">LB-8</strain>
    </source>
</reference>
<feature type="transmembrane region" description="Helical" evidence="1">
    <location>
        <begin position="79"/>
        <end position="97"/>
    </location>
</feature>
<keyword evidence="4" id="KW-1185">Reference proteome</keyword>
<dbReference type="EMBL" id="JAOTIF010000005">
    <property type="protein sequence ID" value="MCU7549281.1"/>
    <property type="molecule type" value="Genomic_DNA"/>
</dbReference>
<reference evidence="3" key="2">
    <citation type="submission" date="2023-04" db="EMBL/GenBank/DDBJ databases">
        <title>Paracnuella aquatica gen. nov., sp. nov., a member of the family Chitinophagaceae isolated from a hot spring.</title>
        <authorList>
            <person name="Wang C."/>
        </authorList>
    </citation>
    <scope>NUCLEOTIDE SEQUENCE</scope>
    <source>
        <strain evidence="3">LB-8</strain>
    </source>
</reference>
<accession>A0A9X2XUH5</accession>
<feature type="transmembrane region" description="Helical" evidence="1">
    <location>
        <begin position="48"/>
        <end position="73"/>
    </location>
</feature>
<feature type="domain" description="HPP transmembrane region" evidence="2">
    <location>
        <begin position="17"/>
        <end position="95"/>
    </location>
</feature>
<dbReference type="Proteomes" id="UP001155483">
    <property type="component" value="Unassembled WGS sequence"/>
</dbReference>
<keyword evidence="1" id="KW-1133">Transmembrane helix</keyword>
<protein>
    <submittedName>
        <fullName evidence="3">HPP family protein</fullName>
    </submittedName>
</protein>
<evidence type="ECO:0000313" key="3">
    <source>
        <dbReference type="EMBL" id="MCU7549281.1"/>
    </source>
</evidence>
<evidence type="ECO:0000313" key="4">
    <source>
        <dbReference type="Proteomes" id="UP001155483"/>
    </source>
</evidence>
<dbReference type="AlphaFoldDB" id="A0A9X2XUH5"/>
<organism evidence="3 4">
    <name type="scientific">Paraflavisolibacter caeni</name>
    <dbReference type="NCBI Taxonomy" id="2982496"/>
    <lineage>
        <taxon>Bacteria</taxon>
        <taxon>Pseudomonadati</taxon>
        <taxon>Bacteroidota</taxon>
        <taxon>Chitinophagia</taxon>
        <taxon>Chitinophagales</taxon>
        <taxon>Chitinophagaceae</taxon>
        <taxon>Paraflavisolibacter</taxon>
    </lineage>
</organism>
<name>A0A9X2XUH5_9BACT</name>
<dbReference type="RefSeq" id="WP_279296722.1">
    <property type="nucleotide sequence ID" value="NZ_JAOTIF010000005.1"/>
</dbReference>